<dbReference type="SUPFAM" id="SSF53474">
    <property type="entry name" value="alpha/beta-Hydrolases"/>
    <property type="match status" value="1"/>
</dbReference>
<protein>
    <submittedName>
        <fullName evidence="4">Alpha/beta hydrolase</fullName>
    </submittedName>
</protein>
<organism evidence="4 5">
    <name type="scientific">Gemmatirosa kalamazoonensis</name>
    <dbReference type="NCBI Taxonomy" id="861299"/>
    <lineage>
        <taxon>Bacteria</taxon>
        <taxon>Pseudomonadati</taxon>
        <taxon>Gemmatimonadota</taxon>
        <taxon>Gemmatimonadia</taxon>
        <taxon>Gemmatimonadales</taxon>
        <taxon>Gemmatimonadaceae</taxon>
        <taxon>Gemmatirosa</taxon>
    </lineage>
</organism>
<dbReference type="AlphaFoldDB" id="W0RBG6"/>
<keyword evidence="2" id="KW-0732">Signal</keyword>
<accession>W0RBG6</accession>
<dbReference type="KEGG" id="gba:J421_0255"/>
<evidence type="ECO:0000313" key="4">
    <source>
        <dbReference type="EMBL" id="AHG87792.1"/>
    </source>
</evidence>
<evidence type="ECO:0000313" key="5">
    <source>
        <dbReference type="Proteomes" id="UP000019151"/>
    </source>
</evidence>
<dbReference type="Proteomes" id="UP000019151">
    <property type="component" value="Chromosome"/>
</dbReference>
<sequence length="308" mass="32419">MHRALASVAALALLAGAAAAQPVQKDVAPADTFVPRDAQVIPLWPAGAPGAVGDSSVDRPGLTVFPAPADRATGAAAVIFPGGGYSHLATGKEGVAVAHWLNTLGVTAFVATYRLGPRYHYPAMIDDGLRAVRIARARAAEWKVDPHRIGVVGFSAGGHLASSVGTHYAGTQARVGASDTVSARPDFMVLVYPVVTMFDPLVHRGSRTSLLGTSPDSSMLRLFSNETQVTRETPPAFIVASSDDATVPVENSIHLYEALRTARVPVELHVYEAGRHGFGLAPGDPYLGGWIDLAGRWLARHGLARETR</sequence>
<dbReference type="RefSeq" id="WP_025409348.1">
    <property type="nucleotide sequence ID" value="NZ_CP007128.1"/>
</dbReference>
<name>W0RBG6_9BACT</name>
<evidence type="ECO:0000256" key="1">
    <source>
        <dbReference type="ARBA" id="ARBA00022801"/>
    </source>
</evidence>
<reference evidence="4 5" key="1">
    <citation type="journal article" date="2014" name="Genome Announc.">
        <title>Genome Sequence and Methylome of Soil Bacterium Gemmatirosa kalamazoonensis KBS708T, a Member of the Rarely Cultivated Gemmatimonadetes Phylum.</title>
        <authorList>
            <person name="Debruyn J.M."/>
            <person name="Radosevich M."/>
            <person name="Wommack K.E."/>
            <person name="Polson S.W."/>
            <person name="Hauser L.J."/>
            <person name="Fawaz M.N."/>
            <person name="Korlach J."/>
            <person name="Tsai Y.C."/>
        </authorList>
    </citation>
    <scope>NUCLEOTIDE SEQUENCE [LARGE SCALE GENOMIC DNA]</scope>
    <source>
        <strain evidence="4 5">KBS708</strain>
    </source>
</reference>
<dbReference type="Gene3D" id="3.40.50.1820">
    <property type="entry name" value="alpha/beta hydrolase"/>
    <property type="match status" value="1"/>
</dbReference>
<dbReference type="HOGENOM" id="CLU_012494_5_1_0"/>
<dbReference type="InterPro" id="IPR050300">
    <property type="entry name" value="GDXG_lipolytic_enzyme"/>
</dbReference>
<dbReference type="InterPro" id="IPR029058">
    <property type="entry name" value="AB_hydrolase_fold"/>
</dbReference>
<gene>
    <name evidence="4" type="ORF">J421_0255</name>
</gene>
<dbReference type="PANTHER" id="PTHR48081:SF6">
    <property type="entry name" value="PEPTIDASE S9 PROLYL OLIGOPEPTIDASE CATALYTIC DOMAIN-CONTAINING PROTEIN"/>
    <property type="match status" value="1"/>
</dbReference>
<dbReference type="EMBL" id="CP007128">
    <property type="protein sequence ID" value="AHG87792.1"/>
    <property type="molecule type" value="Genomic_DNA"/>
</dbReference>
<evidence type="ECO:0000256" key="2">
    <source>
        <dbReference type="SAM" id="SignalP"/>
    </source>
</evidence>
<keyword evidence="1 4" id="KW-0378">Hydrolase</keyword>
<dbReference type="InterPro" id="IPR013094">
    <property type="entry name" value="AB_hydrolase_3"/>
</dbReference>
<dbReference type="InParanoid" id="W0RBG6"/>
<dbReference type="STRING" id="861299.J421_0255"/>
<proteinExistence type="predicted"/>
<dbReference type="PANTHER" id="PTHR48081">
    <property type="entry name" value="AB HYDROLASE SUPERFAMILY PROTEIN C4A8.06C"/>
    <property type="match status" value="1"/>
</dbReference>
<feature type="domain" description="Alpha/beta hydrolase fold-3" evidence="3">
    <location>
        <begin position="78"/>
        <end position="278"/>
    </location>
</feature>
<dbReference type="eggNOG" id="COG0657">
    <property type="taxonomic scope" value="Bacteria"/>
</dbReference>
<evidence type="ECO:0000259" key="3">
    <source>
        <dbReference type="Pfam" id="PF07859"/>
    </source>
</evidence>
<dbReference type="Pfam" id="PF07859">
    <property type="entry name" value="Abhydrolase_3"/>
    <property type="match status" value="1"/>
</dbReference>
<feature type="signal peptide" evidence="2">
    <location>
        <begin position="1"/>
        <end position="20"/>
    </location>
</feature>
<dbReference type="GO" id="GO:0016787">
    <property type="term" value="F:hydrolase activity"/>
    <property type="evidence" value="ECO:0007669"/>
    <property type="project" value="UniProtKB-KW"/>
</dbReference>
<feature type="chain" id="PRO_5004794037" evidence="2">
    <location>
        <begin position="21"/>
        <end position="308"/>
    </location>
</feature>
<keyword evidence="5" id="KW-1185">Reference proteome</keyword>